<protein>
    <submittedName>
        <fullName evidence="2">Uncharacterized protein</fullName>
    </submittedName>
</protein>
<sequence>MNVVEGPAEWFMQFIEGASRLMKGGSDGALFSARLGCLLLVILLFVALRRWMLMYYAHKPGAVDVKKLVSSAPGLEQQLEGLTA</sequence>
<proteinExistence type="predicted"/>
<evidence type="ECO:0000313" key="2">
    <source>
        <dbReference type="EMBL" id="KAB2593389.1"/>
    </source>
</evidence>
<dbReference type="AlphaFoldDB" id="A0A5N5EQX9"/>
<name>A0A5N5EQX9_9ACTN</name>
<accession>A0A5N5EQX9</accession>
<keyword evidence="1" id="KW-0812">Transmembrane</keyword>
<keyword evidence="1" id="KW-1133">Transmembrane helix</keyword>
<feature type="transmembrane region" description="Helical" evidence="1">
    <location>
        <begin position="29"/>
        <end position="48"/>
    </location>
</feature>
<comment type="caution">
    <text evidence="2">The sequence shown here is derived from an EMBL/GenBank/DDBJ whole genome shotgun (WGS) entry which is preliminary data.</text>
</comment>
<dbReference type="Proteomes" id="UP000326907">
    <property type="component" value="Unassembled WGS sequence"/>
</dbReference>
<dbReference type="RefSeq" id="WP_151509511.1">
    <property type="nucleotide sequence ID" value="NZ_VYUA01000004.1"/>
</dbReference>
<evidence type="ECO:0000313" key="3">
    <source>
        <dbReference type="Proteomes" id="UP000326907"/>
    </source>
</evidence>
<evidence type="ECO:0000256" key="1">
    <source>
        <dbReference type="SAM" id="Phobius"/>
    </source>
</evidence>
<gene>
    <name evidence="2" type="ORF">F5983_07225</name>
</gene>
<keyword evidence="3" id="KW-1185">Reference proteome</keyword>
<dbReference type="EMBL" id="VYUA01000004">
    <property type="protein sequence ID" value="KAB2593389.1"/>
    <property type="molecule type" value="Genomic_DNA"/>
</dbReference>
<reference evidence="2 3" key="1">
    <citation type="submission" date="2019-09" db="EMBL/GenBank/DDBJ databases">
        <authorList>
            <person name="Liu P."/>
        </authorList>
    </citation>
    <scope>NUCLEOTIDE SEQUENCE [LARGE SCALE GENOMIC DNA]</scope>
    <source>
        <strain evidence="2 3">TRM68085</strain>
    </source>
</reference>
<keyword evidence="1" id="KW-0472">Membrane</keyword>
<organism evidence="2 3">
    <name type="scientific">Streptomyces arboris</name>
    <dbReference type="NCBI Taxonomy" id="2600619"/>
    <lineage>
        <taxon>Bacteria</taxon>
        <taxon>Bacillati</taxon>
        <taxon>Actinomycetota</taxon>
        <taxon>Actinomycetes</taxon>
        <taxon>Kitasatosporales</taxon>
        <taxon>Streptomycetaceae</taxon>
        <taxon>Streptomyces</taxon>
    </lineage>
</organism>